<dbReference type="OrthoDB" id="2744543at2759"/>
<dbReference type="Proteomes" id="UP000288859">
    <property type="component" value="Unassembled WGS sequence"/>
</dbReference>
<dbReference type="AlphaFoldDB" id="A0A438N2A3"/>
<dbReference type="PANTHER" id="PTHR42791">
    <property type="entry name" value="GNAT FAMILY ACETYLTRANSFERASE"/>
    <property type="match status" value="1"/>
</dbReference>
<dbReference type="Pfam" id="PF13508">
    <property type="entry name" value="Acetyltransf_7"/>
    <property type="match status" value="1"/>
</dbReference>
<sequence>MSAEGDIKVEAPPVHSSHVEIHPITNEADIPLLASITDLALLDDGLREFQARYGQMSLYETTCRKLINAFHDKQKRYHMFKAVLVPASDESNCEPTIVGYAQWRLGYIETPKVDPFAIRSTAINSSDHPLVIEADGSDVTPLEPAEQQSPTTLQAIRQTTTPAQDTLPFYSNPDEELSRKVGNAYISAIRGKRHLCKCPYLETPLEYSLLFRQLMLSDLHRLIVLPSYQRQGVGQKLLDWGVQTADRENVVSWLFSRPAGSKLYTKNGWQMHCTIDVQVPHADLQVAPMIGMQRLPRHTEKLSPPALSKTC</sequence>
<dbReference type="VEuPathDB" id="FungiDB:PV10_07905"/>
<dbReference type="EMBL" id="NAJM01000026">
    <property type="protein sequence ID" value="RVX69859.1"/>
    <property type="molecule type" value="Genomic_DNA"/>
</dbReference>
<dbReference type="Gene3D" id="3.40.630.30">
    <property type="match status" value="1"/>
</dbReference>
<accession>A0A438N2A3</accession>
<proteinExistence type="predicted"/>
<dbReference type="InterPro" id="IPR016181">
    <property type="entry name" value="Acyl_CoA_acyltransferase"/>
</dbReference>
<evidence type="ECO:0000313" key="3">
    <source>
        <dbReference type="Proteomes" id="UP000288859"/>
    </source>
</evidence>
<dbReference type="InterPro" id="IPR000182">
    <property type="entry name" value="GNAT_dom"/>
</dbReference>
<dbReference type="CDD" id="cd04301">
    <property type="entry name" value="NAT_SF"/>
    <property type="match status" value="1"/>
</dbReference>
<gene>
    <name evidence="2" type="ORF">B0A52_05693</name>
</gene>
<evidence type="ECO:0000259" key="1">
    <source>
        <dbReference type="PROSITE" id="PS51186"/>
    </source>
</evidence>
<organism evidence="2 3">
    <name type="scientific">Exophiala mesophila</name>
    <name type="common">Black yeast-like fungus</name>
    <dbReference type="NCBI Taxonomy" id="212818"/>
    <lineage>
        <taxon>Eukaryota</taxon>
        <taxon>Fungi</taxon>
        <taxon>Dikarya</taxon>
        <taxon>Ascomycota</taxon>
        <taxon>Pezizomycotina</taxon>
        <taxon>Eurotiomycetes</taxon>
        <taxon>Chaetothyriomycetidae</taxon>
        <taxon>Chaetothyriales</taxon>
        <taxon>Herpotrichiellaceae</taxon>
        <taxon>Exophiala</taxon>
    </lineage>
</organism>
<dbReference type="InterPro" id="IPR052523">
    <property type="entry name" value="Trichothecene_AcTrans"/>
</dbReference>
<comment type="caution">
    <text evidence="2">The sequence shown here is derived from an EMBL/GenBank/DDBJ whole genome shotgun (WGS) entry which is preliminary data.</text>
</comment>
<protein>
    <recommendedName>
        <fullName evidence="1">N-acetyltransferase domain-containing protein</fullName>
    </recommendedName>
</protein>
<feature type="domain" description="N-acetyltransferase" evidence="1">
    <location>
        <begin position="140"/>
        <end position="297"/>
    </location>
</feature>
<dbReference type="PANTHER" id="PTHR42791:SF1">
    <property type="entry name" value="N-ACETYLTRANSFERASE DOMAIN-CONTAINING PROTEIN"/>
    <property type="match status" value="1"/>
</dbReference>
<dbReference type="PROSITE" id="PS51186">
    <property type="entry name" value="GNAT"/>
    <property type="match status" value="1"/>
</dbReference>
<dbReference type="SUPFAM" id="SSF55729">
    <property type="entry name" value="Acyl-CoA N-acyltransferases (Nat)"/>
    <property type="match status" value="1"/>
</dbReference>
<reference evidence="2 3" key="1">
    <citation type="submission" date="2017-03" db="EMBL/GenBank/DDBJ databases">
        <title>Genomes of endolithic fungi from Antarctica.</title>
        <authorList>
            <person name="Coleine C."/>
            <person name="Masonjones S."/>
            <person name="Stajich J.E."/>
        </authorList>
    </citation>
    <scope>NUCLEOTIDE SEQUENCE [LARGE SCALE GENOMIC DNA]</scope>
    <source>
        <strain evidence="2 3">CCFEE 6314</strain>
    </source>
</reference>
<dbReference type="GO" id="GO:0016747">
    <property type="term" value="F:acyltransferase activity, transferring groups other than amino-acyl groups"/>
    <property type="evidence" value="ECO:0007669"/>
    <property type="project" value="InterPro"/>
</dbReference>
<name>A0A438N2A3_EXOME</name>
<evidence type="ECO:0000313" key="2">
    <source>
        <dbReference type="EMBL" id="RVX69859.1"/>
    </source>
</evidence>